<dbReference type="Pfam" id="PF05857">
    <property type="entry name" value="TraX"/>
    <property type="match status" value="1"/>
</dbReference>
<keyword evidence="1" id="KW-1133">Transmembrane helix</keyword>
<feature type="transmembrane region" description="Helical" evidence="1">
    <location>
        <begin position="171"/>
        <end position="196"/>
    </location>
</feature>
<organism evidence="2 3">
    <name type="scientific">Vibrio cholerae</name>
    <dbReference type="NCBI Taxonomy" id="666"/>
    <lineage>
        <taxon>Bacteria</taxon>
        <taxon>Pseudomonadati</taxon>
        <taxon>Pseudomonadota</taxon>
        <taxon>Gammaproteobacteria</taxon>
        <taxon>Vibrionales</taxon>
        <taxon>Vibrionaceae</taxon>
        <taxon>Vibrio</taxon>
    </lineage>
</organism>
<proteinExistence type="predicted"/>
<dbReference type="AlphaFoldDB" id="A0A5Q6PET8"/>
<keyword evidence="1" id="KW-0812">Transmembrane</keyword>
<feature type="transmembrane region" description="Helical" evidence="1">
    <location>
        <begin position="12"/>
        <end position="30"/>
    </location>
</feature>
<sequence>MSTTIRNGAVDMLKLIAVLAMVIDHSRFFFPEYRNVLVTIGRLAFPIFAFVVAFNLSNAYKSDRDDIIDKYAINLAIFAVISEIPHEMLLRINSDIELMNIMFTLFAGLVVTILYASENKLYLRGVVLPAFLLCLAVYQDGFEYGILGIMIVPSMFLMMQTESKLKKTMFLLIGIVLAVLCNLQYMKVVIGFYGLFNSFTTPLIISSAFALVLCFIATQFKMINIKAPKMGKWMYWFYPVHMLFIALALKL</sequence>
<comment type="caution">
    <text evidence="2">The sequence shown here is derived from an EMBL/GenBank/DDBJ whole genome shotgun (WGS) entry which is preliminary data.</text>
</comment>
<feature type="transmembrane region" description="Helical" evidence="1">
    <location>
        <begin position="202"/>
        <end position="221"/>
    </location>
</feature>
<feature type="transmembrane region" description="Helical" evidence="1">
    <location>
        <begin position="144"/>
        <end position="159"/>
    </location>
</feature>
<feature type="transmembrane region" description="Helical" evidence="1">
    <location>
        <begin position="98"/>
        <end position="116"/>
    </location>
</feature>
<protein>
    <recommendedName>
        <fullName evidence="4">Conjugal transfer protein TraX</fullName>
    </recommendedName>
</protein>
<evidence type="ECO:0008006" key="4">
    <source>
        <dbReference type="Google" id="ProtNLM"/>
    </source>
</evidence>
<keyword evidence="1" id="KW-0472">Membrane</keyword>
<gene>
    <name evidence="2" type="ORF">F0M16_17800</name>
</gene>
<dbReference type="InterPro" id="IPR008875">
    <property type="entry name" value="TraX"/>
</dbReference>
<feature type="transmembrane region" description="Helical" evidence="1">
    <location>
        <begin position="233"/>
        <end position="249"/>
    </location>
</feature>
<evidence type="ECO:0000313" key="2">
    <source>
        <dbReference type="EMBL" id="KAA1253387.1"/>
    </source>
</evidence>
<reference evidence="2 3" key="1">
    <citation type="submission" date="2019-09" db="EMBL/GenBank/DDBJ databases">
        <authorList>
            <person name="Kritzky A."/>
            <person name="Schelkanova E.Y."/>
            <person name="Alkhova Z.V."/>
            <person name="Smirnova N.I."/>
        </authorList>
    </citation>
    <scope>NUCLEOTIDE SEQUENCE [LARGE SCALE GENOMIC DNA]</scope>
    <source>
        <strain evidence="2 3">M1526</strain>
    </source>
</reference>
<dbReference type="EMBL" id="VUAA01000022">
    <property type="protein sequence ID" value="KAA1253387.1"/>
    <property type="molecule type" value="Genomic_DNA"/>
</dbReference>
<accession>A0A5Q6PET8</accession>
<evidence type="ECO:0000313" key="3">
    <source>
        <dbReference type="Proteomes" id="UP000323225"/>
    </source>
</evidence>
<dbReference type="Proteomes" id="UP000323225">
    <property type="component" value="Unassembled WGS sequence"/>
</dbReference>
<name>A0A5Q6PET8_VIBCL</name>
<feature type="transmembrane region" description="Helical" evidence="1">
    <location>
        <begin position="36"/>
        <end position="56"/>
    </location>
</feature>
<evidence type="ECO:0000256" key="1">
    <source>
        <dbReference type="SAM" id="Phobius"/>
    </source>
</evidence>